<comment type="caution">
    <text evidence="2">The sequence shown here is derived from an EMBL/GenBank/DDBJ whole genome shotgun (WGS) entry which is preliminary data.</text>
</comment>
<evidence type="ECO:0000313" key="2">
    <source>
        <dbReference type="EMBL" id="KAH9831454.1"/>
    </source>
</evidence>
<dbReference type="Proteomes" id="UP000814176">
    <property type="component" value="Unassembled WGS sequence"/>
</dbReference>
<name>A0ABQ8K3J0_9APHY</name>
<sequence length="335" mass="37422">MSSTTNSSSFPITEAQLVALFMEAVAYGIHVVTFIQCLYTWFLRLRDPSKPSRSWPWMSVAVILFAIGTLDVSFNLYHNLYAFVIYKGPDGAESQFNDLSNWVNVMRSVWARLSATISDAALISRLWIVYTSMEVHLFVVAVPILLWLGATACAVMDIELLSTLHLSSSIPGEQRLRPYLVGYYVMTLVLNVLATGLIVYRIWGVHHGTTGFYRSNSLGTDRVTKTIRIFVESALLYTVSVTVSVIVELAKSNAYYGTSDLSVELAGITFDLIIIRIWRGVTAEQSPAFARSWNREVDARRDAAREVTSIDRSRAVSPIVVRLETICVDNGKDGR</sequence>
<feature type="transmembrane region" description="Helical" evidence="1">
    <location>
        <begin position="137"/>
        <end position="161"/>
    </location>
</feature>
<keyword evidence="3" id="KW-1185">Reference proteome</keyword>
<accession>A0ABQ8K3J0</accession>
<keyword evidence="1" id="KW-0812">Transmembrane</keyword>
<reference evidence="2 3" key="1">
    <citation type="journal article" date="2021" name="Environ. Microbiol.">
        <title>Gene family expansions and transcriptome signatures uncover fungal adaptations to wood decay.</title>
        <authorList>
            <person name="Hage H."/>
            <person name="Miyauchi S."/>
            <person name="Viragh M."/>
            <person name="Drula E."/>
            <person name="Min B."/>
            <person name="Chaduli D."/>
            <person name="Navarro D."/>
            <person name="Favel A."/>
            <person name="Norest M."/>
            <person name="Lesage-Meessen L."/>
            <person name="Balint B."/>
            <person name="Merenyi Z."/>
            <person name="de Eugenio L."/>
            <person name="Morin E."/>
            <person name="Martinez A.T."/>
            <person name="Baldrian P."/>
            <person name="Stursova M."/>
            <person name="Martinez M.J."/>
            <person name="Novotny C."/>
            <person name="Magnuson J.K."/>
            <person name="Spatafora J.W."/>
            <person name="Maurice S."/>
            <person name="Pangilinan J."/>
            <person name="Andreopoulos W."/>
            <person name="LaButti K."/>
            <person name="Hundley H."/>
            <person name="Na H."/>
            <person name="Kuo A."/>
            <person name="Barry K."/>
            <person name="Lipzen A."/>
            <person name="Henrissat B."/>
            <person name="Riley R."/>
            <person name="Ahrendt S."/>
            <person name="Nagy L.G."/>
            <person name="Grigoriev I.V."/>
            <person name="Martin F."/>
            <person name="Rosso M.N."/>
        </authorList>
    </citation>
    <scope>NUCLEOTIDE SEQUENCE [LARGE SCALE GENOMIC DNA]</scope>
    <source>
        <strain evidence="2 3">CIRM-BRFM 1785</strain>
    </source>
</reference>
<keyword evidence="1" id="KW-0472">Membrane</keyword>
<organism evidence="2 3">
    <name type="scientific">Rhodofomes roseus</name>
    <dbReference type="NCBI Taxonomy" id="34475"/>
    <lineage>
        <taxon>Eukaryota</taxon>
        <taxon>Fungi</taxon>
        <taxon>Dikarya</taxon>
        <taxon>Basidiomycota</taxon>
        <taxon>Agaricomycotina</taxon>
        <taxon>Agaricomycetes</taxon>
        <taxon>Polyporales</taxon>
        <taxon>Rhodofomes</taxon>
    </lineage>
</organism>
<evidence type="ECO:0000313" key="3">
    <source>
        <dbReference type="Proteomes" id="UP000814176"/>
    </source>
</evidence>
<dbReference type="GeneID" id="71998416"/>
<proteinExistence type="predicted"/>
<feature type="transmembrane region" description="Helical" evidence="1">
    <location>
        <begin position="20"/>
        <end position="43"/>
    </location>
</feature>
<feature type="transmembrane region" description="Helical" evidence="1">
    <location>
        <begin position="55"/>
        <end position="77"/>
    </location>
</feature>
<gene>
    <name evidence="2" type="ORF">C8Q71DRAFT_304210</name>
</gene>
<protein>
    <submittedName>
        <fullName evidence="2">Uncharacterized protein</fullName>
    </submittedName>
</protein>
<dbReference type="RefSeq" id="XP_047774581.1">
    <property type="nucleotide sequence ID" value="XM_047917684.1"/>
</dbReference>
<keyword evidence="1" id="KW-1133">Transmembrane helix</keyword>
<dbReference type="EMBL" id="JADCUA010000026">
    <property type="protein sequence ID" value="KAH9831454.1"/>
    <property type="molecule type" value="Genomic_DNA"/>
</dbReference>
<evidence type="ECO:0000256" key="1">
    <source>
        <dbReference type="SAM" id="Phobius"/>
    </source>
</evidence>
<feature type="transmembrane region" description="Helical" evidence="1">
    <location>
        <begin position="181"/>
        <end position="203"/>
    </location>
</feature>